<dbReference type="SUPFAM" id="SSF57196">
    <property type="entry name" value="EGF/Laminin"/>
    <property type="match status" value="1"/>
</dbReference>
<dbReference type="InterPro" id="IPR018097">
    <property type="entry name" value="EGF_Ca-bd_CS"/>
</dbReference>
<evidence type="ECO:0000313" key="7">
    <source>
        <dbReference type="Proteomes" id="UP001162162"/>
    </source>
</evidence>
<keyword evidence="3" id="KW-0175">Coiled coil</keyword>
<evidence type="ECO:0000259" key="5">
    <source>
        <dbReference type="SMART" id="SM00179"/>
    </source>
</evidence>
<evidence type="ECO:0000313" key="6">
    <source>
        <dbReference type="EMBL" id="KAJ8950567.1"/>
    </source>
</evidence>
<dbReference type="Gene3D" id="2.10.25.10">
    <property type="entry name" value="Laminin"/>
    <property type="match status" value="1"/>
</dbReference>
<keyword evidence="7" id="KW-1185">Reference proteome</keyword>
<dbReference type="Pfam" id="PF07645">
    <property type="entry name" value="EGF_CA"/>
    <property type="match status" value="1"/>
</dbReference>
<organism evidence="6 7">
    <name type="scientific">Aromia moschata</name>
    <dbReference type="NCBI Taxonomy" id="1265417"/>
    <lineage>
        <taxon>Eukaryota</taxon>
        <taxon>Metazoa</taxon>
        <taxon>Ecdysozoa</taxon>
        <taxon>Arthropoda</taxon>
        <taxon>Hexapoda</taxon>
        <taxon>Insecta</taxon>
        <taxon>Pterygota</taxon>
        <taxon>Neoptera</taxon>
        <taxon>Endopterygota</taxon>
        <taxon>Coleoptera</taxon>
        <taxon>Polyphaga</taxon>
        <taxon>Cucujiformia</taxon>
        <taxon>Chrysomeloidea</taxon>
        <taxon>Cerambycidae</taxon>
        <taxon>Cerambycinae</taxon>
        <taxon>Callichromatini</taxon>
        <taxon>Aromia</taxon>
    </lineage>
</organism>
<dbReference type="InterPro" id="IPR049883">
    <property type="entry name" value="NOTCH1_EGF-like"/>
</dbReference>
<reference evidence="6" key="1">
    <citation type="journal article" date="2023" name="Insect Mol. Biol.">
        <title>Genome sequencing provides insights into the evolution of gene families encoding plant cell wall-degrading enzymes in longhorned beetles.</title>
        <authorList>
            <person name="Shin N.R."/>
            <person name="Okamura Y."/>
            <person name="Kirsch R."/>
            <person name="Pauchet Y."/>
        </authorList>
    </citation>
    <scope>NUCLEOTIDE SEQUENCE</scope>
    <source>
        <strain evidence="6">AMC_N1</strain>
    </source>
</reference>
<feature type="compositionally biased region" description="Polar residues" evidence="4">
    <location>
        <begin position="158"/>
        <end position="178"/>
    </location>
</feature>
<dbReference type="SMART" id="SM00179">
    <property type="entry name" value="EGF_CA"/>
    <property type="match status" value="1"/>
</dbReference>
<dbReference type="InterPro" id="IPR001881">
    <property type="entry name" value="EGF-like_Ca-bd_dom"/>
</dbReference>
<feature type="domain" description="EGF-like calcium-binding" evidence="5">
    <location>
        <begin position="489"/>
        <end position="532"/>
    </location>
</feature>
<sequence>MSLEEKYVDEEYTTRNMFELSVASVANSTTNSMDKLVKLRDEELSVNKYDATVTDINEREIYHTTTGDDMKHITDSNMYKSGPEEFASLITSNFIEENANKEELKLPATVGGNKTNRDPRLDIGNNQTANTIDDELVSADTKNLTGSIEGTTIEEYPKNTTENQETNSPSNSGQNFTSTEDKETTSKNVTNMEHIVTTMSTPTTRKVLKEDAIKDIAYYLRAHKFNEYDRRYETNGDTAPSVLCISGFWSIIGKGQCQGTSWSFLVLHCDHSTGKSGNTVNRIFFGCVEYLNKRLRYTALKRVDDTAVVMKEQKWTLQNNSEQIQQVEAECKKMRRIGDTIADPFEGPLERFQWRTTASYYMCWYTMQQTPELEHLSEMCDNFANCLDEGLGPNNGDTRADDSRPFACALYSFCPDPCCPDRRLVDKEACWNSLENPCFEGNPVGQRECAVNRSLNIDFRDIVLNRWNVTCGCPKTGYVWNSMYGMCVDVDECATDADDCDQKLEACVNLEGSFRCACKWGHIWNSKKKACTPSAALKLIKLGRRQEGSDKDGKGSFFKRIANFFRKSNSSSMLQCNYTAILFTALCTWSCIN</sequence>
<dbReference type="GO" id="GO:0005509">
    <property type="term" value="F:calcium ion binding"/>
    <property type="evidence" value="ECO:0007669"/>
    <property type="project" value="InterPro"/>
</dbReference>
<feature type="region of interest" description="Disordered" evidence="4">
    <location>
        <begin position="109"/>
        <end position="129"/>
    </location>
</feature>
<feature type="region of interest" description="Disordered" evidence="4">
    <location>
        <begin position="147"/>
        <end position="189"/>
    </location>
</feature>
<evidence type="ECO:0000256" key="3">
    <source>
        <dbReference type="SAM" id="Coils"/>
    </source>
</evidence>
<feature type="coiled-coil region" evidence="3">
    <location>
        <begin position="310"/>
        <end position="337"/>
    </location>
</feature>
<keyword evidence="1" id="KW-0245">EGF-like domain</keyword>
<comment type="caution">
    <text evidence="6">The sequence shown here is derived from an EMBL/GenBank/DDBJ whole genome shotgun (WGS) entry which is preliminary data.</text>
</comment>
<accession>A0AAV8YIX5</accession>
<proteinExistence type="predicted"/>
<dbReference type="EMBL" id="JAPWTK010000098">
    <property type="protein sequence ID" value="KAJ8950567.1"/>
    <property type="molecule type" value="Genomic_DNA"/>
</dbReference>
<dbReference type="AlphaFoldDB" id="A0AAV8YIX5"/>
<dbReference type="Proteomes" id="UP001162162">
    <property type="component" value="Unassembled WGS sequence"/>
</dbReference>
<evidence type="ECO:0000256" key="1">
    <source>
        <dbReference type="ARBA" id="ARBA00022536"/>
    </source>
</evidence>
<name>A0AAV8YIX5_9CUCU</name>
<evidence type="ECO:0000256" key="4">
    <source>
        <dbReference type="SAM" id="MobiDB-lite"/>
    </source>
</evidence>
<dbReference type="PROSITE" id="PS01187">
    <property type="entry name" value="EGF_CA"/>
    <property type="match status" value="1"/>
</dbReference>
<protein>
    <recommendedName>
        <fullName evidence="5">EGF-like calcium-binding domain-containing protein</fullName>
    </recommendedName>
</protein>
<gene>
    <name evidence="6" type="ORF">NQ318_015700</name>
</gene>
<keyword evidence="2" id="KW-1015">Disulfide bond</keyword>
<evidence type="ECO:0000256" key="2">
    <source>
        <dbReference type="ARBA" id="ARBA00023157"/>
    </source>
</evidence>